<feature type="domain" description="Peptidoglycan binding-like" evidence="1">
    <location>
        <begin position="17"/>
        <end position="70"/>
    </location>
</feature>
<keyword evidence="3" id="KW-1185">Reference proteome</keyword>
<dbReference type="InterPro" id="IPR002477">
    <property type="entry name" value="Peptidoglycan-bd-like"/>
</dbReference>
<evidence type="ECO:0000259" key="1">
    <source>
        <dbReference type="Pfam" id="PF01471"/>
    </source>
</evidence>
<evidence type="ECO:0000313" key="3">
    <source>
        <dbReference type="Proteomes" id="UP001500353"/>
    </source>
</evidence>
<dbReference type="RefSeq" id="WP_345203614.1">
    <property type="nucleotide sequence ID" value="NZ_BAABHX010000003.1"/>
</dbReference>
<dbReference type="Proteomes" id="UP001500353">
    <property type="component" value="Unassembled WGS sequence"/>
</dbReference>
<dbReference type="PANTHER" id="PTHR38477">
    <property type="entry name" value="HYPOTHETICAL EXPORTED PROTEIN"/>
    <property type="match status" value="1"/>
</dbReference>
<dbReference type="SUPFAM" id="SSF47090">
    <property type="entry name" value="PGBD-like"/>
    <property type="match status" value="1"/>
</dbReference>
<reference evidence="3" key="1">
    <citation type="journal article" date="2019" name="Int. J. Syst. Evol. Microbiol.">
        <title>The Global Catalogue of Microorganisms (GCM) 10K type strain sequencing project: providing services to taxonomists for standard genome sequencing and annotation.</title>
        <authorList>
            <consortium name="The Broad Institute Genomics Platform"/>
            <consortium name="The Broad Institute Genome Sequencing Center for Infectious Disease"/>
            <person name="Wu L."/>
            <person name="Ma J."/>
        </authorList>
    </citation>
    <scope>NUCLEOTIDE SEQUENCE [LARGE SCALE GENOMIC DNA]</scope>
    <source>
        <strain evidence="3">JCM 18019</strain>
    </source>
</reference>
<name>A0ABP9M808_9FLAO</name>
<accession>A0ABP9M808</accession>
<gene>
    <name evidence="2" type="ORF">GCM10023210_21870</name>
</gene>
<organism evidence="2 3">
    <name type="scientific">Chryseobacterium ginsengisoli</name>
    <dbReference type="NCBI Taxonomy" id="363853"/>
    <lineage>
        <taxon>Bacteria</taxon>
        <taxon>Pseudomonadati</taxon>
        <taxon>Bacteroidota</taxon>
        <taxon>Flavobacteriia</taxon>
        <taxon>Flavobacteriales</taxon>
        <taxon>Weeksellaceae</taxon>
        <taxon>Chryseobacterium group</taxon>
        <taxon>Chryseobacterium</taxon>
    </lineage>
</organism>
<dbReference type="InterPro" id="IPR032676">
    <property type="entry name" value="YkuD_2"/>
</dbReference>
<dbReference type="Pfam" id="PF13645">
    <property type="entry name" value="YkuD_2"/>
    <property type="match status" value="1"/>
</dbReference>
<sequence length="540" mass="59397">MEKISTIPQMGDRGFHVEALQLKLIALGYTALGTADGIFGGRTKEAIRSFQNSRGIAATGTLDNATLNALELEIETDFDNSEKAITSIVDKSGISKTYWENRGYAPYGYYYGMALMFAKLYKRLKQGDEIAKEIAKPLNFSQPDSLFRFDDVFADLGMNNSASEANRLRNTITLMMGLGLMESSGRHCCGWDKGKLTGWGKPSRAIEPSSNNSEAGLFQTSYDIINSVNSSVKSKLLAVIANYENNSEGFLDYFSKGVRCGESDAENYGEGDGLKFQKMSKDIPGFAVEFTAVALRNVTGHWNPVIKIGDSKHGLQIKKECDEMLKKVQDYIDGSGVEMLKKVQDYVVENGFKGIVVTAAITEPTYDDKKEAILNIAETLGQHGALKRLFDFAPESQANHWAVVDFNKPSSEERFFIFNLNEQSVKKYLVAHGKKSGELYATDFSNVNGSNKSSLGIYKTKYVFQSGSHGKALGLKGLEDSNSNAELREIIIHKADYVASDYRGAGGSGRSLGCFAVKPEVLNEVVEALRDGSYINAWHS</sequence>
<evidence type="ECO:0000313" key="2">
    <source>
        <dbReference type="EMBL" id="GAA5092643.1"/>
    </source>
</evidence>
<dbReference type="Pfam" id="PF01471">
    <property type="entry name" value="PG_binding_1"/>
    <property type="match status" value="1"/>
</dbReference>
<proteinExistence type="predicted"/>
<dbReference type="PANTHER" id="PTHR38477:SF1">
    <property type="entry name" value="MUREIN L,D-TRANSPEPTIDASE CATALYTIC DOMAIN FAMILY PROTEIN"/>
    <property type="match status" value="1"/>
</dbReference>
<comment type="caution">
    <text evidence="2">The sequence shown here is derived from an EMBL/GenBank/DDBJ whole genome shotgun (WGS) entry which is preliminary data.</text>
</comment>
<dbReference type="InterPro" id="IPR036366">
    <property type="entry name" value="PGBDSf"/>
</dbReference>
<dbReference type="InterPro" id="IPR036365">
    <property type="entry name" value="PGBD-like_sf"/>
</dbReference>
<protein>
    <recommendedName>
        <fullName evidence="1">Peptidoglycan binding-like domain-containing protein</fullName>
    </recommendedName>
</protein>
<dbReference type="EMBL" id="BAABHX010000003">
    <property type="protein sequence ID" value="GAA5092643.1"/>
    <property type="molecule type" value="Genomic_DNA"/>
</dbReference>
<dbReference type="Gene3D" id="1.10.101.10">
    <property type="entry name" value="PGBD-like superfamily/PGBD"/>
    <property type="match status" value="1"/>
</dbReference>